<evidence type="ECO:0000313" key="3">
    <source>
        <dbReference type="Proteomes" id="UP000619238"/>
    </source>
</evidence>
<comment type="caution">
    <text evidence="2">The sequence shown here is derived from an EMBL/GenBank/DDBJ whole genome shotgun (WGS) entry which is preliminary data.</text>
</comment>
<protein>
    <submittedName>
        <fullName evidence="2">Uncharacterized protein</fullName>
    </submittedName>
</protein>
<evidence type="ECO:0000313" key="2">
    <source>
        <dbReference type="EMBL" id="MBC8757457.1"/>
    </source>
</evidence>
<keyword evidence="1" id="KW-1133">Transmembrane helix</keyword>
<sequence>MTTHKKDHKYLKLFLGVIFDLIGYASYLIPGFAETSDIIWAPLAAWLMTKMYKGTSGKVGAAIAFIEEILPFTDIVPTFTLMWMYTFVINPKKEDSTTIDVS</sequence>
<gene>
    <name evidence="2" type="ORF">H2O64_22495</name>
</gene>
<keyword evidence="3" id="KW-1185">Reference proteome</keyword>
<dbReference type="RefSeq" id="WP_187564497.1">
    <property type="nucleotide sequence ID" value="NZ_JACGWS010000020.1"/>
</dbReference>
<reference evidence="2 3" key="1">
    <citation type="submission" date="2020-07" db="EMBL/GenBank/DDBJ databases">
        <title>Description of Kordia aestuariivivens sp. nov., isolated from a tidal flat.</title>
        <authorList>
            <person name="Park S."/>
            <person name="Yoon J.-H."/>
        </authorList>
    </citation>
    <scope>NUCLEOTIDE SEQUENCE [LARGE SCALE GENOMIC DNA]</scope>
    <source>
        <strain evidence="2 3">YSTF-M3</strain>
    </source>
</reference>
<proteinExistence type="predicted"/>
<dbReference type="Proteomes" id="UP000619238">
    <property type="component" value="Unassembled WGS sequence"/>
</dbReference>
<keyword evidence="1" id="KW-0472">Membrane</keyword>
<dbReference type="EMBL" id="JACGWS010000020">
    <property type="protein sequence ID" value="MBC8757457.1"/>
    <property type="molecule type" value="Genomic_DNA"/>
</dbReference>
<name>A0ABR7QFV6_9FLAO</name>
<evidence type="ECO:0000256" key="1">
    <source>
        <dbReference type="SAM" id="Phobius"/>
    </source>
</evidence>
<keyword evidence="1" id="KW-0812">Transmembrane</keyword>
<organism evidence="2 3">
    <name type="scientific">Kordia aestuariivivens</name>
    <dbReference type="NCBI Taxonomy" id="2759037"/>
    <lineage>
        <taxon>Bacteria</taxon>
        <taxon>Pseudomonadati</taxon>
        <taxon>Bacteroidota</taxon>
        <taxon>Flavobacteriia</taxon>
        <taxon>Flavobacteriales</taxon>
        <taxon>Flavobacteriaceae</taxon>
        <taxon>Kordia</taxon>
    </lineage>
</organism>
<feature type="transmembrane region" description="Helical" evidence="1">
    <location>
        <begin position="12"/>
        <end position="33"/>
    </location>
</feature>
<accession>A0ABR7QFV6</accession>